<evidence type="ECO:0000256" key="3">
    <source>
        <dbReference type="ARBA" id="ARBA00022840"/>
    </source>
</evidence>
<dbReference type="InterPro" id="IPR004014">
    <property type="entry name" value="ATPase_P-typ_cation-transptr_N"/>
</dbReference>
<dbReference type="GO" id="GO:0016887">
    <property type="term" value="F:ATP hydrolysis activity"/>
    <property type="evidence" value="ECO:0007669"/>
    <property type="project" value="InterPro"/>
</dbReference>
<dbReference type="InterPro" id="IPR059000">
    <property type="entry name" value="ATPase_P-type_domA"/>
</dbReference>
<gene>
    <name evidence="6" type="ORF">HXL68_14555</name>
</gene>
<keyword evidence="4" id="KW-0812">Transmembrane</keyword>
<dbReference type="AlphaFoldDB" id="A0A930G0H6"/>
<name>A0A930G0H6_9RHOO</name>
<dbReference type="Proteomes" id="UP000718593">
    <property type="component" value="Unassembled WGS sequence"/>
</dbReference>
<keyword evidence="3" id="KW-0067">ATP-binding</keyword>
<feature type="transmembrane region" description="Helical" evidence="4">
    <location>
        <begin position="54"/>
        <end position="76"/>
    </location>
</feature>
<keyword evidence="4" id="KW-0472">Membrane</keyword>
<evidence type="ECO:0000256" key="2">
    <source>
        <dbReference type="ARBA" id="ARBA00022741"/>
    </source>
</evidence>
<comment type="caution">
    <text evidence="6">The sequence shown here is derived from an EMBL/GenBank/DDBJ whole genome shotgun (WGS) entry which is preliminary data.</text>
</comment>
<evidence type="ECO:0000313" key="7">
    <source>
        <dbReference type="Proteomes" id="UP000718593"/>
    </source>
</evidence>
<evidence type="ECO:0000313" key="6">
    <source>
        <dbReference type="EMBL" id="MBF1166246.1"/>
    </source>
</evidence>
<evidence type="ECO:0000259" key="5">
    <source>
        <dbReference type="SMART" id="SM00831"/>
    </source>
</evidence>
<evidence type="ECO:0000256" key="4">
    <source>
        <dbReference type="SAM" id="Phobius"/>
    </source>
</evidence>
<dbReference type="InterPro" id="IPR023298">
    <property type="entry name" value="ATPase_P-typ_TM_dom_sf"/>
</dbReference>
<dbReference type="PANTHER" id="PTHR42861">
    <property type="entry name" value="CALCIUM-TRANSPORTING ATPASE"/>
    <property type="match status" value="1"/>
</dbReference>
<keyword evidence="4" id="KW-1133">Transmembrane helix</keyword>
<feature type="non-terminal residue" evidence="6">
    <location>
        <position position="180"/>
    </location>
</feature>
<keyword evidence="2" id="KW-0547">Nucleotide-binding</keyword>
<feature type="domain" description="Cation-transporting P-type ATPase N-terminal" evidence="5">
    <location>
        <begin position="5"/>
        <end position="78"/>
    </location>
</feature>
<evidence type="ECO:0000256" key="1">
    <source>
        <dbReference type="ARBA" id="ARBA00004141"/>
    </source>
</evidence>
<feature type="transmembrane region" description="Helical" evidence="4">
    <location>
        <begin position="82"/>
        <end position="98"/>
    </location>
</feature>
<accession>A0A930G0H6</accession>
<dbReference type="Pfam" id="PF00122">
    <property type="entry name" value="E1-E2_ATPase"/>
    <property type="match status" value="1"/>
</dbReference>
<dbReference type="Pfam" id="PF00690">
    <property type="entry name" value="Cation_ATPase_N"/>
    <property type="match status" value="1"/>
</dbReference>
<sequence>MSHDLWHARAAAAALAEQGTASAGLSAAEAARRLASHGPNRLTPPQKRGPLLRFLLQFHNVLIYVLLGAAVVTAALGHLVDTGVILGVVVINALIGFIQEGKAEKSLDAIRNMLSLRAVVMRDGRRQEIDASELVPGDIVVLTSGDKVPADLRLIELRNLRIEEAALTGESEPVEKSTAA</sequence>
<dbReference type="SMART" id="SM00831">
    <property type="entry name" value="Cation_ATPase_N"/>
    <property type="match status" value="1"/>
</dbReference>
<dbReference type="SUPFAM" id="SSF81653">
    <property type="entry name" value="Calcium ATPase, transduction domain A"/>
    <property type="match status" value="1"/>
</dbReference>
<dbReference type="Gene3D" id="1.20.1110.10">
    <property type="entry name" value="Calcium-transporting ATPase, transmembrane domain"/>
    <property type="match status" value="1"/>
</dbReference>
<reference evidence="6" key="1">
    <citation type="submission" date="2020-04" db="EMBL/GenBank/DDBJ databases">
        <title>Deep metagenomics examines the oral microbiome during advanced dental caries in children, revealing novel taxa and co-occurrences with host molecules.</title>
        <authorList>
            <person name="Baker J.L."/>
            <person name="Morton J.T."/>
            <person name="Dinis M."/>
            <person name="Alvarez R."/>
            <person name="Tran N.C."/>
            <person name="Knight R."/>
            <person name="Edlund A."/>
        </authorList>
    </citation>
    <scope>NUCLEOTIDE SEQUENCE</scope>
    <source>
        <strain evidence="6">JCVI_32_bin.24</strain>
    </source>
</reference>
<proteinExistence type="predicted"/>
<dbReference type="GO" id="GO:0005524">
    <property type="term" value="F:ATP binding"/>
    <property type="evidence" value="ECO:0007669"/>
    <property type="project" value="UniProtKB-KW"/>
</dbReference>
<protein>
    <submittedName>
        <fullName evidence="6">HAD-IC family P-type ATPase</fullName>
    </submittedName>
</protein>
<dbReference type="GO" id="GO:0016020">
    <property type="term" value="C:membrane"/>
    <property type="evidence" value="ECO:0007669"/>
    <property type="project" value="UniProtKB-SubCell"/>
</dbReference>
<dbReference type="SUPFAM" id="SSF81665">
    <property type="entry name" value="Calcium ATPase, transmembrane domain M"/>
    <property type="match status" value="1"/>
</dbReference>
<dbReference type="Gene3D" id="2.70.150.10">
    <property type="entry name" value="Calcium-transporting ATPase, cytoplasmic transduction domain A"/>
    <property type="match status" value="1"/>
</dbReference>
<comment type="subcellular location">
    <subcellularLocation>
        <location evidence="1">Membrane</location>
        <topology evidence="1">Multi-pass membrane protein</topology>
    </subcellularLocation>
</comment>
<dbReference type="EMBL" id="JABZMI010000394">
    <property type="protein sequence ID" value="MBF1166246.1"/>
    <property type="molecule type" value="Genomic_DNA"/>
</dbReference>
<dbReference type="InterPro" id="IPR008250">
    <property type="entry name" value="ATPase_P-typ_transduc_dom_A_sf"/>
</dbReference>
<organism evidence="6 7">
    <name type="scientific">Dechloromonas agitata</name>
    <dbReference type="NCBI Taxonomy" id="73030"/>
    <lineage>
        <taxon>Bacteria</taxon>
        <taxon>Pseudomonadati</taxon>
        <taxon>Pseudomonadota</taxon>
        <taxon>Betaproteobacteria</taxon>
        <taxon>Rhodocyclales</taxon>
        <taxon>Azonexaceae</taxon>
        <taxon>Dechloromonas</taxon>
    </lineage>
</organism>
<dbReference type="NCBIfam" id="TIGR01494">
    <property type="entry name" value="ATPase_P-type"/>
    <property type="match status" value="1"/>
</dbReference>
<dbReference type="InterPro" id="IPR001757">
    <property type="entry name" value="P_typ_ATPase"/>
</dbReference>